<dbReference type="AlphaFoldDB" id="A0A2K9NHA5"/>
<proteinExistence type="inferred from homology"/>
<dbReference type="InterPro" id="IPR002347">
    <property type="entry name" value="SDR_fam"/>
</dbReference>
<dbReference type="SUPFAM" id="SSF51735">
    <property type="entry name" value="NAD(P)-binding Rossmann-fold domains"/>
    <property type="match status" value="1"/>
</dbReference>
<dbReference type="EMBL" id="CP025612">
    <property type="protein sequence ID" value="AUN32467.1"/>
    <property type="molecule type" value="Genomic_DNA"/>
</dbReference>
<dbReference type="RefSeq" id="WP_102114003.1">
    <property type="nucleotide sequence ID" value="NZ_BMGN01000007.1"/>
</dbReference>
<dbReference type="KEGG" id="ncb:C0V82_19065"/>
<dbReference type="InterPro" id="IPR036291">
    <property type="entry name" value="NAD(P)-bd_dom_sf"/>
</dbReference>
<comment type="similarity">
    <text evidence="1">Belongs to the short-chain dehydrogenases/reductases (SDR) family.</text>
</comment>
<protein>
    <submittedName>
        <fullName evidence="3">Short-chain dehydrogenase</fullName>
    </submittedName>
</protein>
<evidence type="ECO:0000313" key="4">
    <source>
        <dbReference type="Proteomes" id="UP000234752"/>
    </source>
</evidence>
<dbReference type="Proteomes" id="UP000234752">
    <property type="component" value="Chromosome eg_2"/>
</dbReference>
<gene>
    <name evidence="3" type="ORF">C0V82_19065</name>
</gene>
<evidence type="ECO:0000256" key="2">
    <source>
        <dbReference type="ARBA" id="ARBA00023002"/>
    </source>
</evidence>
<keyword evidence="4" id="KW-1185">Reference proteome</keyword>
<dbReference type="PANTHER" id="PTHR43639">
    <property type="entry name" value="OXIDOREDUCTASE, SHORT-CHAIN DEHYDROGENASE/REDUCTASE FAMILY (AFU_ORTHOLOGUE AFUA_5G02870)"/>
    <property type="match status" value="1"/>
</dbReference>
<evidence type="ECO:0000256" key="1">
    <source>
        <dbReference type="ARBA" id="ARBA00006484"/>
    </source>
</evidence>
<evidence type="ECO:0000313" key="3">
    <source>
        <dbReference type="EMBL" id="AUN32467.1"/>
    </source>
</evidence>
<dbReference type="PRINTS" id="PR00081">
    <property type="entry name" value="GDHRDH"/>
</dbReference>
<organism evidence="3 4">
    <name type="scientific">Niveispirillum cyanobacteriorum</name>
    <dbReference type="NCBI Taxonomy" id="1612173"/>
    <lineage>
        <taxon>Bacteria</taxon>
        <taxon>Pseudomonadati</taxon>
        <taxon>Pseudomonadota</taxon>
        <taxon>Alphaproteobacteria</taxon>
        <taxon>Rhodospirillales</taxon>
        <taxon>Azospirillaceae</taxon>
        <taxon>Niveispirillum</taxon>
    </lineage>
</organism>
<dbReference type="PANTHER" id="PTHR43639:SF1">
    <property type="entry name" value="SHORT-CHAIN DEHYDROGENASE_REDUCTASE FAMILY PROTEIN"/>
    <property type="match status" value="1"/>
</dbReference>
<reference evidence="3 4" key="1">
    <citation type="submission" date="2017-12" db="EMBL/GenBank/DDBJ databases">
        <title>Genomes of bacteria within cyanobacterial aggregates.</title>
        <authorList>
            <person name="Cai H."/>
        </authorList>
    </citation>
    <scope>NUCLEOTIDE SEQUENCE [LARGE SCALE GENOMIC DNA]</scope>
    <source>
        <strain evidence="3 4">TH16</strain>
    </source>
</reference>
<dbReference type="Pfam" id="PF00106">
    <property type="entry name" value="adh_short"/>
    <property type="match status" value="1"/>
</dbReference>
<accession>A0A2K9NHA5</accession>
<keyword evidence="2" id="KW-0560">Oxidoreductase</keyword>
<dbReference type="OrthoDB" id="9786360at2"/>
<name>A0A2K9NHA5_9PROT</name>
<dbReference type="Gene3D" id="3.40.50.720">
    <property type="entry name" value="NAD(P)-binding Rossmann-like Domain"/>
    <property type="match status" value="1"/>
</dbReference>
<sequence length="236" mass="24291">MTPPHAVLITGGAHYLGAAMALACAGAGMDVAIHYCTEGPDVAETLEAIRARGVGATAVAADLSDPAQVSGIVADAAKALGRPLTALVNSASIFEWDDITTLTAERILAHYLPNAVAPALLAQSLLAQLPNGVTGAIVNILDQDMANQHGDRMSYTLSRYALAGLGDMLARAGAPRLRVNAIAPGFIPAVCEEVRLGVDPLGKACIHLLESPVITGQTIHLDAGLRFAGLGRDISF</sequence>
<dbReference type="GO" id="GO:0016491">
    <property type="term" value="F:oxidoreductase activity"/>
    <property type="evidence" value="ECO:0007669"/>
    <property type="project" value="UniProtKB-KW"/>
</dbReference>